<organism evidence="1 2">
    <name type="scientific">Paramecium octaurelia</name>
    <dbReference type="NCBI Taxonomy" id="43137"/>
    <lineage>
        <taxon>Eukaryota</taxon>
        <taxon>Sar</taxon>
        <taxon>Alveolata</taxon>
        <taxon>Ciliophora</taxon>
        <taxon>Intramacronucleata</taxon>
        <taxon>Oligohymenophorea</taxon>
        <taxon>Peniculida</taxon>
        <taxon>Parameciidae</taxon>
        <taxon>Paramecium</taxon>
    </lineage>
</organism>
<keyword evidence="2" id="KW-1185">Reference proteome</keyword>
<evidence type="ECO:0000313" key="1">
    <source>
        <dbReference type="EMBL" id="CAD8151058.1"/>
    </source>
</evidence>
<comment type="caution">
    <text evidence="1">The sequence shown here is derived from an EMBL/GenBank/DDBJ whole genome shotgun (WGS) entry which is preliminary data.</text>
</comment>
<protein>
    <recommendedName>
        <fullName evidence="3">Zinc-finger domain-containing protein</fullName>
    </recommendedName>
</protein>
<reference evidence="1" key="1">
    <citation type="submission" date="2021-01" db="EMBL/GenBank/DDBJ databases">
        <authorList>
            <consortium name="Genoscope - CEA"/>
            <person name="William W."/>
        </authorList>
    </citation>
    <scope>NUCLEOTIDE SEQUENCE</scope>
</reference>
<dbReference type="Proteomes" id="UP000683925">
    <property type="component" value="Unassembled WGS sequence"/>
</dbReference>
<name>A0A8S1TGL3_PAROT</name>
<gene>
    <name evidence="1" type="ORF">POCTA_138.1.T0240273</name>
</gene>
<dbReference type="EMBL" id="CAJJDP010000024">
    <property type="protein sequence ID" value="CAD8151058.1"/>
    <property type="molecule type" value="Genomic_DNA"/>
</dbReference>
<sequence length="534" mass="63924">MDKNVDSQFTSTFWRQIHEEYFMIEAPVSLNNVIKQSKQIPNNANQQTKELIQKVLKLSKKKKSKIQQLNESNLMHRLHLILMQREKSSEPIKQLIEEMVDVVCEDKLVDELERCQRLIQKIHLMPEERQIDIYNQEEQKLQSLHFQIDWPDQISQVIMELENDLGQVQQKNTQSIERLQTHISEINKSLRYQYSIQKTGEYTLKIYRNHVQHHQEELDQLYNLIQMYEDYQVAESIGKVSYNQQDNLVTVSLDRYLSPNPIQLSLQQFESLQRLREVRINITEQGQELRQNEQNEDLQMCHYCRQLIEKSNQKQCTYNHVDMNLHQYNDDLLNQQRYCISNQNMQKFYQDLYSANYIIENDQIQCQKYFCHNCLRCEFDDYDISDKDWICPLCKGLCFCIRCQRNDVIYKLKRNLLEINGNLDLLYDQSLFEKLVSQKRKLIQDIPLDFINNFKVTSETEEIVTSKASKKKIKINITKQIKKKKNSETILVLPNYINNNIDSSSQSTKIKKKNKFRRLIPNDTITELLYEYIS</sequence>
<evidence type="ECO:0008006" key="3">
    <source>
        <dbReference type="Google" id="ProtNLM"/>
    </source>
</evidence>
<accession>A0A8S1TGL3</accession>
<dbReference type="OrthoDB" id="298344at2759"/>
<proteinExistence type="predicted"/>
<evidence type="ECO:0000313" key="2">
    <source>
        <dbReference type="Proteomes" id="UP000683925"/>
    </source>
</evidence>
<dbReference type="OMA" id="HEEYFMI"/>
<dbReference type="AlphaFoldDB" id="A0A8S1TGL3"/>